<proteinExistence type="predicted"/>
<dbReference type="InterPro" id="IPR036322">
    <property type="entry name" value="WD40_repeat_dom_sf"/>
</dbReference>
<dbReference type="SMART" id="SM00320">
    <property type="entry name" value="WD40"/>
    <property type="match status" value="4"/>
</dbReference>
<dbReference type="OrthoDB" id="308449at2759"/>
<reference evidence="3" key="1">
    <citation type="submission" date="2021-03" db="EMBL/GenBank/DDBJ databases">
        <authorList>
            <person name="Tagirdzhanova G."/>
        </authorList>
    </citation>
    <scope>NUCLEOTIDE SEQUENCE</scope>
</reference>
<evidence type="ECO:0000256" key="1">
    <source>
        <dbReference type="PROSITE-ProRule" id="PRU00221"/>
    </source>
</evidence>
<feature type="compositionally biased region" description="Polar residues" evidence="2">
    <location>
        <begin position="481"/>
        <end position="490"/>
    </location>
</feature>
<protein>
    <submittedName>
        <fullName evidence="3">Uncharacterized protein</fullName>
    </submittedName>
</protein>
<keyword evidence="1" id="KW-0853">WD repeat</keyword>
<evidence type="ECO:0000313" key="3">
    <source>
        <dbReference type="EMBL" id="CAF9915699.1"/>
    </source>
</evidence>
<dbReference type="Gene3D" id="2.130.10.10">
    <property type="entry name" value="YVTN repeat-like/Quinoprotein amine dehydrogenase"/>
    <property type="match status" value="2"/>
</dbReference>
<feature type="repeat" description="WD" evidence="1">
    <location>
        <begin position="400"/>
        <end position="422"/>
    </location>
</feature>
<dbReference type="SUPFAM" id="SSF50978">
    <property type="entry name" value="WD40 repeat-like"/>
    <property type="match status" value="1"/>
</dbReference>
<dbReference type="PANTHER" id="PTHR44675">
    <property type="entry name" value="PAK1 INTERACTING PROTEIN 1"/>
    <property type="match status" value="1"/>
</dbReference>
<feature type="region of interest" description="Disordered" evidence="2">
    <location>
        <begin position="481"/>
        <end position="511"/>
    </location>
</feature>
<comment type="caution">
    <text evidence="3">The sequence shown here is derived from an EMBL/GenBank/DDBJ whole genome shotgun (WGS) entry which is preliminary data.</text>
</comment>
<dbReference type="InterPro" id="IPR015943">
    <property type="entry name" value="WD40/YVTN_repeat-like_dom_sf"/>
</dbReference>
<name>A0A8H3IJ96_9LECA</name>
<dbReference type="InterPro" id="IPR051959">
    <property type="entry name" value="PAK1-Kinase_Regulator"/>
</dbReference>
<evidence type="ECO:0000313" key="4">
    <source>
        <dbReference type="Proteomes" id="UP000664534"/>
    </source>
</evidence>
<dbReference type="Pfam" id="PF00400">
    <property type="entry name" value="WD40"/>
    <property type="match status" value="2"/>
</dbReference>
<dbReference type="EMBL" id="CAJPDT010000015">
    <property type="protein sequence ID" value="CAF9915699.1"/>
    <property type="molecule type" value="Genomic_DNA"/>
</dbReference>
<evidence type="ECO:0000256" key="2">
    <source>
        <dbReference type="SAM" id="MobiDB-lite"/>
    </source>
</evidence>
<dbReference type="InterPro" id="IPR001680">
    <property type="entry name" value="WD40_rpt"/>
</dbReference>
<dbReference type="Proteomes" id="UP000664534">
    <property type="component" value="Unassembled WGS sequence"/>
</dbReference>
<sequence>MGKRKRTAAEGNEELPLPAGEAKKNQSEYEEGATPVTIQIILGTYEKVLHGITASITSQAKGHQERNFVEFADTFLLNAHTSAIRCLALSPSSTDLSKSQKITLASGSSDQQINLYHLSTAPPQKSKGPSIPTLAGSTIRENPRNRELGSLQHHSAGINALYFPTRSKLLSGAEDNTIAVVRTRDWTVLSTIKAPIPKAHGRPSGDTAPFGGSPAGVNDFAIHPSMKLMVSVGKGEKCMRLWNLVTGKKAGVLNFGRELLQGVGESKWARGEGRRVDWNSLGEEFVVAFERGCAVFGMDSKPKCRILPAPLTKIHQIHYMNLSGPDGEAKDILTISTEDGRILFYDTTDVVDIQITEPASKSEIPILKAICQLGGAAEGLTGRVKDYQILKPQGSEDFIIVAGSSDGAVRLWTVDSSELVDEPLASRDLNDEESFSANSGDAKANGNSLTIPAIRQIGMLLGTYEAGNRITCLTAFVMSESESLKPNGSENGIAGKSGKELDSGNENSTSS</sequence>
<organism evidence="3 4">
    <name type="scientific">Imshaugia aleurites</name>
    <dbReference type="NCBI Taxonomy" id="172621"/>
    <lineage>
        <taxon>Eukaryota</taxon>
        <taxon>Fungi</taxon>
        <taxon>Dikarya</taxon>
        <taxon>Ascomycota</taxon>
        <taxon>Pezizomycotina</taxon>
        <taxon>Lecanoromycetes</taxon>
        <taxon>OSLEUM clade</taxon>
        <taxon>Lecanoromycetidae</taxon>
        <taxon>Lecanorales</taxon>
        <taxon>Lecanorineae</taxon>
        <taxon>Parmeliaceae</taxon>
        <taxon>Imshaugia</taxon>
    </lineage>
</organism>
<keyword evidence="4" id="KW-1185">Reference proteome</keyword>
<accession>A0A8H3IJ96</accession>
<gene>
    <name evidence="3" type="ORF">IMSHALPRED_002677</name>
</gene>
<dbReference type="PANTHER" id="PTHR44675:SF1">
    <property type="entry name" value="P21-ACTIVATED PROTEIN KINASE-INTERACTING PROTEIN 1"/>
    <property type="match status" value="1"/>
</dbReference>
<dbReference type="AlphaFoldDB" id="A0A8H3IJ96"/>
<feature type="region of interest" description="Disordered" evidence="2">
    <location>
        <begin position="1"/>
        <end position="30"/>
    </location>
</feature>
<dbReference type="PROSITE" id="PS50082">
    <property type="entry name" value="WD_REPEATS_2"/>
    <property type="match status" value="1"/>
</dbReference>